<evidence type="ECO:0000259" key="1">
    <source>
        <dbReference type="PROSITE" id="PS50053"/>
    </source>
</evidence>
<protein>
    <recommendedName>
        <fullName evidence="1">Ubiquitin-like domain-containing protein</fullName>
    </recommendedName>
</protein>
<dbReference type="InterPro" id="IPR029071">
    <property type="entry name" value="Ubiquitin-like_domsf"/>
</dbReference>
<evidence type="ECO:0000313" key="3">
    <source>
        <dbReference type="Proteomes" id="UP001159428"/>
    </source>
</evidence>
<dbReference type="Proteomes" id="UP001159428">
    <property type="component" value="Unassembled WGS sequence"/>
</dbReference>
<organism evidence="2 3">
    <name type="scientific">Pocillopora meandrina</name>
    <dbReference type="NCBI Taxonomy" id="46732"/>
    <lineage>
        <taxon>Eukaryota</taxon>
        <taxon>Metazoa</taxon>
        <taxon>Cnidaria</taxon>
        <taxon>Anthozoa</taxon>
        <taxon>Hexacorallia</taxon>
        <taxon>Scleractinia</taxon>
        <taxon>Astrocoeniina</taxon>
        <taxon>Pocilloporidae</taxon>
        <taxon>Pocillopora</taxon>
    </lineage>
</organism>
<dbReference type="SMART" id="SM00248">
    <property type="entry name" value="ANK"/>
    <property type="match status" value="2"/>
</dbReference>
<dbReference type="Gene3D" id="3.10.20.90">
    <property type="entry name" value="Phosphatidylinositol 3-kinase Catalytic Subunit, Chain A, domain 1"/>
    <property type="match status" value="1"/>
</dbReference>
<feature type="domain" description="Ubiquitin-like" evidence="1">
    <location>
        <begin position="15"/>
        <end position="83"/>
    </location>
</feature>
<reference evidence="2 3" key="1">
    <citation type="submission" date="2022-05" db="EMBL/GenBank/DDBJ databases">
        <authorList>
            <consortium name="Genoscope - CEA"/>
            <person name="William W."/>
        </authorList>
    </citation>
    <scope>NUCLEOTIDE SEQUENCE [LARGE SCALE GENOMIC DNA]</scope>
</reference>
<dbReference type="PROSITE" id="PS50053">
    <property type="entry name" value="UBIQUITIN_2"/>
    <property type="match status" value="1"/>
</dbReference>
<gene>
    <name evidence="2" type="ORF">PMEA_00026521</name>
</gene>
<dbReference type="EMBL" id="CALNXJ010000050">
    <property type="protein sequence ID" value="CAH3152091.1"/>
    <property type="molecule type" value="Genomic_DNA"/>
</dbReference>
<comment type="caution">
    <text evidence="2">The sequence shown here is derived from an EMBL/GenBank/DDBJ whole genome shotgun (WGS) entry which is preliminary data.</text>
</comment>
<dbReference type="Pfam" id="PF12796">
    <property type="entry name" value="Ank_2"/>
    <property type="match status" value="1"/>
</dbReference>
<accession>A0AAU9XML7</accession>
<sequence length="285" mass="32977">MPCQISSAKNRPFPVKIVLTSIEEIVIRDVVTSMTVLALKDKIELQCGIPRQLQRLTYLDELDIDDRKKLSFFHVVPNSILTVKWWPEWASLIQAAYRGDLKNVMASRIRVMEHKVGWFRGAHFNERGYIALYIASHRGHERVVSRLMSLGIDPCRKMPSGRSSIHVAVLNRRITCVNLLVGKARGKGGEAGLRENCARRNTFLNIAGQLQRRDGWKLLVIQLRERMGRREKDTLSKRDIPLREFQKYDSTFSTYLTGPLGRIYLCTVLQKNPLRCRTFIKPWKF</sequence>
<dbReference type="Gene3D" id="1.25.40.20">
    <property type="entry name" value="Ankyrin repeat-containing domain"/>
    <property type="match status" value="1"/>
</dbReference>
<dbReference type="InterPro" id="IPR039323">
    <property type="entry name" value="ANKRD_45/46/60"/>
</dbReference>
<dbReference type="SUPFAM" id="SSF48403">
    <property type="entry name" value="Ankyrin repeat"/>
    <property type="match status" value="1"/>
</dbReference>
<dbReference type="AlphaFoldDB" id="A0AAU9XML7"/>
<dbReference type="SUPFAM" id="SSF54236">
    <property type="entry name" value="Ubiquitin-like"/>
    <property type="match status" value="1"/>
</dbReference>
<dbReference type="InterPro" id="IPR002110">
    <property type="entry name" value="Ankyrin_rpt"/>
</dbReference>
<dbReference type="PANTHER" id="PTHR22677">
    <property type="entry name" value="ANKYRIN REPEAT DOMAIN-CONTAINING PROTEIN 60"/>
    <property type="match status" value="1"/>
</dbReference>
<keyword evidence="3" id="KW-1185">Reference proteome</keyword>
<evidence type="ECO:0000313" key="2">
    <source>
        <dbReference type="EMBL" id="CAH3152091.1"/>
    </source>
</evidence>
<dbReference type="InterPro" id="IPR036770">
    <property type="entry name" value="Ankyrin_rpt-contain_sf"/>
</dbReference>
<dbReference type="InterPro" id="IPR000626">
    <property type="entry name" value="Ubiquitin-like_dom"/>
</dbReference>
<proteinExistence type="predicted"/>
<name>A0AAU9XML7_9CNID</name>
<dbReference type="PANTHER" id="PTHR22677:SF3">
    <property type="entry name" value="ANKYRIN REPEAT DOMAIN-CONTAINING PROTEIN 60"/>
    <property type="match status" value="1"/>
</dbReference>